<organism evidence="2 4">
    <name type="scientific">Paenibacillus macerans</name>
    <name type="common">Bacillus macerans</name>
    <dbReference type="NCBI Taxonomy" id="44252"/>
    <lineage>
        <taxon>Bacteria</taxon>
        <taxon>Bacillati</taxon>
        <taxon>Bacillota</taxon>
        <taxon>Bacilli</taxon>
        <taxon>Bacillales</taxon>
        <taxon>Paenibacillaceae</taxon>
        <taxon>Paenibacillus</taxon>
    </lineage>
</organism>
<dbReference type="PATRIC" id="fig|44252.3.peg.1810"/>
<proteinExistence type="predicted"/>
<keyword evidence="1" id="KW-0732">Signal</keyword>
<gene>
    <name evidence="2" type="ORF">DJ90_566</name>
    <name evidence="3" type="ORF">GNQ08_11290</name>
</gene>
<feature type="signal peptide" evidence="1">
    <location>
        <begin position="1"/>
        <end position="27"/>
    </location>
</feature>
<accession>A0A090ZID8</accession>
<dbReference type="Proteomes" id="UP000442469">
    <property type="component" value="Unassembled WGS sequence"/>
</dbReference>
<dbReference type="RefSeq" id="WP_051985360.1">
    <property type="nucleotide sequence ID" value="NZ_BGML01000005.1"/>
</dbReference>
<dbReference type="InterPro" id="IPR017853">
    <property type="entry name" value="GH"/>
</dbReference>
<reference evidence="2 4" key="1">
    <citation type="submission" date="2014-04" db="EMBL/GenBank/DDBJ databases">
        <authorList>
            <person name="Bishop-Lilly K.A."/>
            <person name="Broomall S.M."/>
            <person name="Chain P.S."/>
            <person name="Chertkov O."/>
            <person name="Coyne S.R."/>
            <person name="Daligault H.E."/>
            <person name="Davenport K.W."/>
            <person name="Erkkila T."/>
            <person name="Frey K.G."/>
            <person name="Gibbons H.S."/>
            <person name="Gu W."/>
            <person name="Jaissle J."/>
            <person name="Johnson S.L."/>
            <person name="Koroleva G.I."/>
            <person name="Ladner J.T."/>
            <person name="Lo C.-C."/>
            <person name="Minogue T.D."/>
            <person name="Munk C."/>
            <person name="Palacios G.F."/>
            <person name="Redden C.L."/>
            <person name="Rosenzweig C.N."/>
            <person name="Scholz M.B."/>
            <person name="Teshima H."/>
            <person name="Xu Y."/>
        </authorList>
    </citation>
    <scope>NUCLEOTIDE SEQUENCE [LARGE SCALE GENOMIC DNA]</scope>
    <source>
        <strain evidence="2 4">8244</strain>
    </source>
</reference>
<sequence>MKRKITVFIAVLAIMLLGQNALGSASAQDIGSMMGGGNFTDGSTTQTKRFEGLNAIGAGMARVNVYPQYYYANGTPTPERLDKMMLQAYKYGITPMILFEYYGSYADNGLPIGDYDKWYSIGQAFAERFRPNGTWAQKSGIQDWGISIYTAINEPDVENAISKTDYHNALEGLADGVHSVDPSLKVNPGGFARANSHSDFTLRGYGPAIADLYNSGKLDGIDLHTYYDVQYAPIKGTYKHSAQNNFDSVKKASGITADIHFYSTEFNFKKRAITEEEAAKGFLTAIWDNLGVVKNDGQTPATQFAFPWCLFNSTTADGYYGLSLSADSWVPTARGKTLEYVIRATRGMSFASLDPKQSGEYVLSGNGKWMWVWQNLNYWTDHSGGSFTIDGLPDGTYKLEVIGWDGVRETIPISGEASYTVSGLAEGETYMFVAYTK</sequence>
<dbReference type="AlphaFoldDB" id="A0A090ZID8"/>
<evidence type="ECO:0000313" key="3">
    <source>
        <dbReference type="EMBL" id="MUG22996.1"/>
    </source>
</evidence>
<dbReference type="HOGENOM" id="CLU_677351_0_0_9"/>
<evidence type="ECO:0000313" key="2">
    <source>
        <dbReference type="EMBL" id="KFN10163.1"/>
    </source>
</evidence>
<evidence type="ECO:0000313" key="4">
    <source>
        <dbReference type="Proteomes" id="UP000029278"/>
    </source>
</evidence>
<reference evidence="3 5" key="2">
    <citation type="submission" date="2019-11" db="EMBL/GenBank/DDBJ databases">
        <title>Draft genome sequences of five Paenibacillus species of dairy origin.</title>
        <authorList>
            <person name="Olajide A.M."/>
            <person name="Chen S."/>
            <person name="Lapointe G."/>
        </authorList>
    </citation>
    <scope>NUCLEOTIDE SEQUENCE [LARGE SCALE GENOMIC DNA]</scope>
    <source>
        <strain evidence="3 5">3CT49</strain>
    </source>
</reference>
<dbReference type="Proteomes" id="UP000029278">
    <property type="component" value="Unassembled WGS sequence"/>
</dbReference>
<dbReference type="GeneID" id="77006046"/>
<evidence type="ECO:0000313" key="5">
    <source>
        <dbReference type="Proteomes" id="UP000442469"/>
    </source>
</evidence>
<dbReference type="EMBL" id="JMQA01000020">
    <property type="protein sequence ID" value="KFN10163.1"/>
    <property type="molecule type" value="Genomic_DNA"/>
</dbReference>
<dbReference type="EMBL" id="WNZZ01000006">
    <property type="protein sequence ID" value="MUG22996.1"/>
    <property type="molecule type" value="Genomic_DNA"/>
</dbReference>
<dbReference type="OrthoDB" id="2558420at2"/>
<feature type="chain" id="PRO_5036290818" evidence="1">
    <location>
        <begin position="28"/>
        <end position="437"/>
    </location>
</feature>
<protein>
    <submittedName>
        <fullName evidence="2">Uncharacterized protein</fullName>
    </submittedName>
</protein>
<keyword evidence="4" id="KW-1185">Reference proteome</keyword>
<name>A0A090ZID8_PAEMA</name>
<dbReference type="Gene3D" id="3.20.20.80">
    <property type="entry name" value="Glycosidases"/>
    <property type="match status" value="1"/>
</dbReference>
<dbReference type="SUPFAM" id="SSF51445">
    <property type="entry name" value="(Trans)glycosidases"/>
    <property type="match status" value="1"/>
</dbReference>
<evidence type="ECO:0000256" key="1">
    <source>
        <dbReference type="SAM" id="SignalP"/>
    </source>
</evidence>
<comment type="caution">
    <text evidence="2">The sequence shown here is derived from an EMBL/GenBank/DDBJ whole genome shotgun (WGS) entry which is preliminary data.</text>
</comment>